<dbReference type="EMBL" id="JACXVP010000002">
    <property type="protein sequence ID" value="KAG5620856.1"/>
    <property type="molecule type" value="Genomic_DNA"/>
</dbReference>
<proteinExistence type="predicted"/>
<protein>
    <submittedName>
        <fullName evidence="1">Uncharacterized protein</fullName>
    </submittedName>
</protein>
<dbReference type="Proteomes" id="UP000824120">
    <property type="component" value="Chromosome 2"/>
</dbReference>
<dbReference type="AlphaFoldDB" id="A0A9J6A8V9"/>
<evidence type="ECO:0000313" key="1">
    <source>
        <dbReference type="EMBL" id="KAG5620856.1"/>
    </source>
</evidence>
<evidence type="ECO:0000313" key="2">
    <source>
        <dbReference type="Proteomes" id="UP000824120"/>
    </source>
</evidence>
<accession>A0A9J6A8V9</accession>
<name>A0A9J6A8V9_SOLCO</name>
<keyword evidence="2" id="KW-1185">Reference proteome</keyword>
<sequence>MCCEGPCGEVSRDRRYIRRSFIGRYGTVSRNCLTTCRLLHYIANLTFSFRAQRTGTKGNLQADRRVAN</sequence>
<gene>
    <name evidence="1" type="ORF">H5410_006074</name>
</gene>
<organism evidence="1 2">
    <name type="scientific">Solanum commersonii</name>
    <name type="common">Commerson's wild potato</name>
    <name type="synonym">Commerson's nightshade</name>
    <dbReference type="NCBI Taxonomy" id="4109"/>
    <lineage>
        <taxon>Eukaryota</taxon>
        <taxon>Viridiplantae</taxon>
        <taxon>Streptophyta</taxon>
        <taxon>Embryophyta</taxon>
        <taxon>Tracheophyta</taxon>
        <taxon>Spermatophyta</taxon>
        <taxon>Magnoliopsida</taxon>
        <taxon>eudicotyledons</taxon>
        <taxon>Gunneridae</taxon>
        <taxon>Pentapetalae</taxon>
        <taxon>asterids</taxon>
        <taxon>lamiids</taxon>
        <taxon>Solanales</taxon>
        <taxon>Solanaceae</taxon>
        <taxon>Solanoideae</taxon>
        <taxon>Solaneae</taxon>
        <taxon>Solanum</taxon>
    </lineage>
</organism>
<reference evidence="1 2" key="1">
    <citation type="submission" date="2020-09" db="EMBL/GenBank/DDBJ databases">
        <title>De no assembly of potato wild relative species, Solanum commersonii.</title>
        <authorList>
            <person name="Cho K."/>
        </authorList>
    </citation>
    <scope>NUCLEOTIDE SEQUENCE [LARGE SCALE GENOMIC DNA]</scope>
    <source>
        <strain evidence="1">LZ3.2</strain>
        <tissue evidence="1">Leaf</tissue>
    </source>
</reference>
<comment type="caution">
    <text evidence="1">The sequence shown here is derived from an EMBL/GenBank/DDBJ whole genome shotgun (WGS) entry which is preliminary data.</text>
</comment>